<proteinExistence type="predicted"/>
<keyword evidence="6" id="KW-1185">Reference proteome</keyword>
<dbReference type="InterPro" id="IPR041504">
    <property type="entry name" value="AidB_N"/>
</dbReference>
<dbReference type="RefSeq" id="XP_040771790.1">
    <property type="nucleotide sequence ID" value="XM_040922374.1"/>
</dbReference>
<dbReference type="Proteomes" id="UP000803844">
    <property type="component" value="Unassembled WGS sequence"/>
</dbReference>
<dbReference type="InterPro" id="IPR036250">
    <property type="entry name" value="AcylCo_DH-like_C"/>
</dbReference>
<dbReference type="AlphaFoldDB" id="A0A9P4XU03"/>
<dbReference type="GeneID" id="63839503"/>
<keyword evidence="1" id="KW-0285">Flavoprotein</keyword>
<evidence type="ECO:0000259" key="2">
    <source>
        <dbReference type="Pfam" id="PF02770"/>
    </source>
</evidence>
<dbReference type="Pfam" id="PF02770">
    <property type="entry name" value="Acyl-CoA_dh_M"/>
    <property type="match status" value="1"/>
</dbReference>
<dbReference type="InterPro" id="IPR009100">
    <property type="entry name" value="AcylCoA_DH/oxidase_NM_dom_sf"/>
</dbReference>
<evidence type="ECO:0000256" key="1">
    <source>
        <dbReference type="ARBA" id="ARBA00022630"/>
    </source>
</evidence>
<organism evidence="5 6">
    <name type="scientific">Cryphonectria parasitica (strain ATCC 38755 / EP155)</name>
    <dbReference type="NCBI Taxonomy" id="660469"/>
    <lineage>
        <taxon>Eukaryota</taxon>
        <taxon>Fungi</taxon>
        <taxon>Dikarya</taxon>
        <taxon>Ascomycota</taxon>
        <taxon>Pezizomycotina</taxon>
        <taxon>Sordariomycetes</taxon>
        <taxon>Sordariomycetidae</taxon>
        <taxon>Diaporthales</taxon>
        <taxon>Cryphonectriaceae</taxon>
        <taxon>Cryphonectria-Endothia species complex</taxon>
        <taxon>Cryphonectria</taxon>
    </lineage>
</organism>
<sequence>MEGATSDTGFFQQQPILENQAQYDPSYQRVLKLFLPPGILQTVTPELIALGDKVLSQTVFDLIFDAERNLPQLRGSGRDSFGRPRSDALVLSQGWRELQQFGIQNGIVAYNYDTDHGQYTRVVQMLRSILWEASSANTTCPVAMTDGAARLLQQNLAKPTLDQTRRRIFQNAYDHLTSRDPETAWTSGQWMTERPGGSDVSQTETVASYAPYPDSSTLPLADANESIPLGPWSISGFKWFSSATDSSMTVLLAKTSPDKGVSAFLAPMRRHSADLISPTGQRGGTELNGVRISRLKDKMGTKSLPTAELELKGMRGWLIGEEGRGIHEIATILTITRVRSCIGALGYLGRGLAVAKAYTLVRQVGATRGRRMLLCESPLHMRTLATMTSTYHAMMLLTFYATYLLGLEETSPAAAEVEHSPPGGFQPPPPPPQHVGPLLRVLSSLCKAYICKHAIPLMYGCMEALGGVGYLNNTESEHLNLSRIFRDLCVLATWEGTTDVLSTDLLRALKHPREGKTSMEALGWFLETNRPAPRAREAWREIRARVENKTQDELVAEARDICFGLAEVLMAALLEVDVESDGDATAKAMRDRFLGQRRFLELGTH</sequence>
<dbReference type="Pfam" id="PF18158">
    <property type="entry name" value="AidB_N"/>
    <property type="match status" value="1"/>
</dbReference>
<feature type="domain" description="Adaptive response protein AidB N-terminal" evidence="3">
    <location>
        <begin position="42"/>
        <end position="174"/>
    </location>
</feature>
<dbReference type="PANTHER" id="PTHR42707:SF2">
    <property type="entry name" value="ACD11 DEHYDROGENASE"/>
    <property type="match status" value="1"/>
</dbReference>
<evidence type="ECO:0000259" key="3">
    <source>
        <dbReference type="Pfam" id="PF18158"/>
    </source>
</evidence>
<reference evidence="5" key="1">
    <citation type="journal article" date="2020" name="Phytopathology">
        <title>Genome sequence of the chestnut blight fungus Cryphonectria parasitica EP155: A fundamental resource for an archetypical invasive plant pathogen.</title>
        <authorList>
            <person name="Crouch J.A."/>
            <person name="Dawe A."/>
            <person name="Aerts A."/>
            <person name="Barry K."/>
            <person name="Churchill A.C.L."/>
            <person name="Grimwood J."/>
            <person name="Hillman B."/>
            <person name="Milgroom M.G."/>
            <person name="Pangilinan J."/>
            <person name="Smith M."/>
            <person name="Salamov A."/>
            <person name="Schmutz J."/>
            <person name="Yadav J."/>
            <person name="Grigoriev I.V."/>
            <person name="Nuss D."/>
        </authorList>
    </citation>
    <scope>NUCLEOTIDE SEQUENCE</scope>
    <source>
        <strain evidence="5">EP155</strain>
    </source>
</reference>
<feature type="domain" description="Acyl-CoA oxidase C-alpha1" evidence="4">
    <location>
        <begin position="333"/>
        <end position="509"/>
    </location>
</feature>
<name>A0A9P4XU03_CRYP1</name>
<dbReference type="InterPro" id="IPR052904">
    <property type="entry name" value="Acyl-CoA_dehydrogenase-like"/>
</dbReference>
<dbReference type="Gene3D" id="1.20.140.10">
    <property type="entry name" value="Butyryl-CoA Dehydrogenase, subunit A, domain 3"/>
    <property type="match status" value="1"/>
</dbReference>
<gene>
    <name evidence="5" type="ORF">M406DRAFT_348283</name>
</gene>
<dbReference type="SUPFAM" id="SSF47203">
    <property type="entry name" value="Acyl-CoA dehydrogenase C-terminal domain-like"/>
    <property type="match status" value="1"/>
</dbReference>
<dbReference type="InterPro" id="IPR055060">
    <property type="entry name" value="ACOX_C_alpha1"/>
</dbReference>
<evidence type="ECO:0000313" key="6">
    <source>
        <dbReference type="Proteomes" id="UP000803844"/>
    </source>
</evidence>
<dbReference type="EMBL" id="MU032352">
    <property type="protein sequence ID" value="KAF3760811.1"/>
    <property type="molecule type" value="Genomic_DNA"/>
</dbReference>
<dbReference type="OrthoDB" id="10251155at2759"/>
<comment type="caution">
    <text evidence="5">The sequence shown here is derived from an EMBL/GenBank/DDBJ whole genome shotgun (WGS) entry which is preliminary data.</text>
</comment>
<feature type="domain" description="Acyl-CoA oxidase/dehydrogenase middle" evidence="2">
    <location>
        <begin position="189"/>
        <end position="313"/>
    </location>
</feature>
<evidence type="ECO:0000259" key="4">
    <source>
        <dbReference type="Pfam" id="PF22924"/>
    </source>
</evidence>
<dbReference type="Gene3D" id="2.40.110.20">
    <property type="match status" value="1"/>
</dbReference>
<dbReference type="PANTHER" id="PTHR42707">
    <property type="entry name" value="ACYL-COA DEHYDROGENASE"/>
    <property type="match status" value="1"/>
</dbReference>
<dbReference type="InterPro" id="IPR006091">
    <property type="entry name" value="Acyl-CoA_Oxase/DH_mid-dom"/>
</dbReference>
<protein>
    <submittedName>
        <fullName evidence="5">Acyl-CoA dehydrogenase/oxidase C-terminal</fullName>
    </submittedName>
</protein>
<evidence type="ECO:0000313" key="5">
    <source>
        <dbReference type="EMBL" id="KAF3760811.1"/>
    </source>
</evidence>
<accession>A0A9P4XU03</accession>
<dbReference type="SUPFAM" id="SSF56645">
    <property type="entry name" value="Acyl-CoA dehydrogenase NM domain-like"/>
    <property type="match status" value="1"/>
</dbReference>
<dbReference type="GO" id="GO:0003995">
    <property type="term" value="F:acyl-CoA dehydrogenase activity"/>
    <property type="evidence" value="ECO:0007669"/>
    <property type="project" value="TreeGrafter"/>
</dbReference>
<dbReference type="Pfam" id="PF22924">
    <property type="entry name" value="ACOX_C_alpha1"/>
    <property type="match status" value="1"/>
</dbReference>